<feature type="transmembrane region" description="Helical" evidence="1">
    <location>
        <begin position="97"/>
        <end position="120"/>
    </location>
</feature>
<dbReference type="InterPro" id="IPR025698">
    <property type="entry name" value="2TM_dom"/>
</dbReference>
<evidence type="ECO:0000259" key="2">
    <source>
        <dbReference type="Pfam" id="PF08044"/>
    </source>
</evidence>
<keyword evidence="1" id="KW-0812">Transmembrane</keyword>
<keyword evidence="1" id="KW-1133">Transmembrane helix</keyword>
<dbReference type="PANTHER" id="PTHR40763">
    <property type="entry name" value="MEMBRANE PROTEIN-RELATED"/>
    <property type="match status" value="1"/>
</dbReference>
<dbReference type="AlphaFoldDB" id="A0A3M0GBF3"/>
<feature type="domain" description="DUF1707" evidence="2">
    <location>
        <begin position="11"/>
        <end position="63"/>
    </location>
</feature>
<keyword evidence="5" id="KW-1185">Reference proteome</keyword>
<dbReference type="Proteomes" id="UP000275256">
    <property type="component" value="Unassembled WGS sequence"/>
</dbReference>
<accession>A0A3M0GBF3</accession>
<dbReference type="EMBL" id="REFW01000001">
    <property type="protein sequence ID" value="RMB61708.1"/>
    <property type="molecule type" value="Genomic_DNA"/>
</dbReference>
<comment type="caution">
    <text evidence="4">The sequence shown here is derived from an EMBL/GenBank/DDBJ whole genome shotgun (WGS) entry which is preliminary data.</text>
</comment>
<evidence type="ECO:0000259" key="3">
    <source>
        <dbReference type="Pfam" id="PF13239"/>
    </source>
</evidence>
<proteinExistence type="predicted"/>
<gene>
    <name evidence="4" type="ORF">EAX62_03525</name>
</gene>
<evidence type="ECO:0000313" key="5">
    <source>
        <dbReference type="Proteomes" id="UP000275256"/>
    </source>
</evidence>
<dbReference type="Pfam" id="PF08044">
    <property type="entry name" value="DUF1707"/>
    <property type="match status" value="1"/>
</dbReference>
<evidence type="ECO:0000313" key="4">
    <source>
        <dbReference type="EMBL" id="RMB61708.1"/>
    </source>
</evidence>
<sequence>MARRTVTDRDIRVSDVERDQAVSLLAEHFAEGRLTPSEFDQRTTEALSARTRGELDHVMVDLPAVPAGVPAPPAMDATPGSVDRQGSRMAHWRRSSLAPWAIFAVFFVVVWVATGGGYFWPVWPIMGWGLGVAINGVKALTEVGSPPTEHPRQLPGPPPSR</sequence>
<evidence type="ECO:0000256" key="1">
    <source>
        <dbReference type="SAM" id="Phobius"/>
    </source>
</evidence>
<protein>
    <submittedName>
        <fullName evidence="4">DUF1707 domain-containing protein</fullName>
    </submittedName>
</protein>
<name>A0A3M0GBF3_9ACTN</name>
<dbReference type="InterPro" id="IPR012551">
    <property type="entry name" value="DUF1707_SHOCT-like"/>
</dbReference>
<organism evidence="4 5">
    <name type="scientific">Tessaracoccus antarcticus</name>
    <dbReference type="NCBI Taxonomy" id="2479848"/>
    <lineage>
        <taxon>Bacteria</taxon>
        <taxon>Bacillati</taxon>
        <taxon>Actinomycetota</taxon>
        <taxon>Actinomycetes</taxon>
        <taxon>Propionibacteriales</taxon>
        <taxon>Propionibacteriaceae</taxon>
        <taxon>Tessaracoccus</taxon>
    </lineage>
</organism>
<feature type="domain" description="2TM" evidence="3">
    <location>
        <begin position="97"/>
        <end position="139"/>
    </location>
</feature>
<dbReference type="PANTHER" id="PTHR40763:SF5">
    <property type="entry name" value="MEMBRANE PROTEIN"/>
    <property type="match status" value="1"/>
</dbReference>
<dbReference type="Pfam" id="PF13239">
    <property type="entry name" value="2TM"/>
    <property type="match status" value="1"/>
</dbReference>
<keyword evidence="1" id="KW-0472">Membrane</keyword>
<reference evidence="4 5" key="1">
    <citation type="submission" date="2018-10" db="EMBL/GenBank/DDBJ databases">
        <title>Tessaracoccus antarcticuss sp. nov., isolated from sediment.</title>
        <authorList>
            <person name="Zhou L.Y."/>
            <person name="Du Z.J."/>
        </authorList>
    </citation>
    <scope>NUCLEOTIDE SEQUENCE [LARGE SCALE GENOMIC DNA]</scope>
    <source>
        <strain evidence="4 5">JDX10</strain>
    </source>
</reference>